<evidence type="ECO:0000259" key="5">
    <source>
        <dbReference type="Pfam" id="PF18073"/>
    </source>
</evidence>
<feature type="binding site" evidence="4">
    <location>
        <position position="362"/>
    </location>
    <ligand>
        <name>Fe cation</name>
        <dbReference type="ChEBI" id="CHEBI:24875"/>
    </ligand>
</feature>
<dbReference type="Gene3D" id="1.25.40.10">
    <property type="entry name" value="Tetratricopeptide repeat domain"/>
    <property type="match status" value="2"/>
</dbReference>
<protein>
    <recommendedName>
        <fullName evidence="4">Lipopolysaccharide assembly protein B</fullName>
    </recommendedName>
</protein>
<evidence type="ECO:0000256" key="4">
    <source>
        <dbReference type="HAMAP-Rule" id="MF_00994"/>
    </source>
</evidence>
<feature type="domain" description="LapB rubredoxin metal binding" evidence="5">
    <location>
        <begin position="357"/>
        <end position="384"/>
    </location>
</feature>
<dbReference type="PANTHER" id="PTHR45586">
    <property type="entry name" value="TPR REPEAT-CONTAINING PROTEIN PA4667"/>
    <property type="match status" value="1"/>
</dbReference>
<dbReference type="EMBL" id="NRSH01000026">
    <property type="protein sequence ID" value="MBK1726162.1"/>
    <property type="molecule type" value="Genomic_DNA"/>
</dbReference>
<accession>A0ABS1E4U1</accession>
<keyword evidence="4" id="KW-0472">Membrane</keyword>
<dbReference type="InterPro" id="IPR019734">
    <property type="entry name" value="TPR_rpt"/>
</dbReference>
<name>A0ABS1E4U1_9GAMM</name>
<keyword evidence="1 4" id="KW-0479">Metal-binding</keyword>
<evidence type="ECO:0000313" key="7">
    <source>
        <dbReference type="Proteomes" id="UP000738126"/>
    </source>
</evidence>
<keyword evidence="4" id="KW-0997">Cell inner membrane</keyword>
<keyword evidence="7" id="KW-1185">Reference proteome</keyword>
<feature type="binding site" evidence="4">
    <location>
        <position position="373"/>
    </location>
    <ligand>
        <name>Fe cation</name>
        <dbReference type="ChEBI" id="CHEBI:24875"/>
    </ligand>
</feature>
<sequence>MLELLWLLLPVAALSGWWIGQRSPQTGRNYASPSRSFPDAYYQGLSYLLNEERDKALEAFTRMAEVDGETAEVHLALGSLFRNRGEVDRAIRIHQSLIARPSLSRRERSQALLALGEDHLKAGVLDRAENLFTELLADREYATPALGHLLTIYEHEKEWSKAIETARRLQRQGDGRQYRDRIGQLRCELAAEARSRGDTGQARQLLRLALEEDPGCVRANILRGDLERELGRYKAALKAYEAVAEQDPGFLPEVLEGLEASYQALGRPGQMETFLRQVIARSPEGALIVRLVGLIEQRRGPREALDELTLLLRRAPSLEGLRRLVDLTRTLEEPIGTRELQLFYELLDGLEAERPRYRCQRCGFAGRILFWQCPGCKAWATLRPIGEVETA</sequence>
<keyword evidence="4" id="KW-1133">Transmembrane helix</keyword>
<keyword evidence="4" id="KW-0812">Transmembrane</keyword>
<evidence type="ECO:0000313" key="6">
    <source>
        <dbReference type="EMBL" id="MBK1726162.1"/>
    </source>
</evidence>
<feature type="binding site" evidence="4">
    <location>
        <position position="376"/>
    </location>
    <ligand>
        <name>Fe cation</name>
        <dbReference type="ChEBI" id="CHEBI:24875"/>
    </ligand>
</feature>
<dbReference type="InterPro" id="IPR041166">
    <property type="entry name" value="Rubredoxin_2"/>
</dbReference>
<dbReference type="PANTHER" id="PTHR45586:SF1">
    <property type="entry name" value="LIPOPOLYSACCHARIDE ASSEMBLY PROTEIN B"/>
    <property type="match status" value="1"/>
</dbReference>
<dbReference type="RefSeq" id="WP_200256971.1">
    <property type="nucleotide sequence ID" value="NZ_NRSH01000026.1"/>
</dbReference>
<comment type="subcellular location">
    <subcellularLocation>
        <location evidence="4">Cell inner membrane</location>
        <topology evidence="4">Single-pass membrane protein</topology>
        <orientation evidence="4">Cytoplasmic side</orientation>
    </subcellularLocation>
</comment>
<reference evidence="6 7" key="1">
    <citation type="journal article" date="2020" name="Microorganisms">
        <title>Osmotic Adaptation and Compatible Solute Biosynthesis of Phototrophic Bacteria as Revealed from Genome Analyses.</title>
        <authorList>
            <person name="Imhoff J.F."/>
            <person name="Rahn T."/>
            <person name="Kunzel S."/>
            <person name="Keller A."/>
            <person name="Neulinger S.C."/>
        </authorList>
    </citation>
    <scope>NUCLEOTIDE SEQUENCE [LARGE SCALE GENOMIC DNA]</scope>
    <source>
        <strain evidence="6 7">DSM 15116</strain>
    </source>
</reference>
<comment type="caution">
    <text evidence="6">The sequence shown here is derived from an EMBL/GenBank/DDBJ whole genome shotgun (WGS) entry which is preliminary data.</text>
</comment>
<dbReference type="InterPro" id="IPR051012">
    <property type="entry name" value="CellSynth/LPSAsmb/PSIAsmb"/>
</dbReference>
<dbReference type="InterPro" id="IPR030865">
    <property type="entry name" value="LapB"/>
</dbReference>
<evidence type="ECO:0000256" key="2">
    <source>
        <dbReference type="ARBA" id="ARBA00022737"/>
    </source>
</evidence>
<keyword evidence="4" id="KW-0408">Iron</keyword>
<feature type="binding site" evidence="4">
    <location>
        <position position="359"/>
    </location>
    <ligand>
        <name>Fe cation</name>
        <dbReference type="ChEBI" id="CHEBI:24875"/>
    </ligand>
</feature>
<dbReference type="HAMAP" id="MF_00994">
    <property type="entry name" value="LPS_assembly_LapB"/>
    <property type="match status" value="1"/>
</dbReference>
<dbReference type="SUPFAM" id="SSF81901">
    <property type="entry name" value="HCP-like"/>
    <property type="match status" value="1"/>
</dbReference>
<comment type="similarity">
    <text evidence="4">Belongs to the LapB family.</text>
</comment>
<organism evidence="6 7">
    <name type="scientific">Halorhodospira neutriphila</name>
    <dbReference type="NCBI Taxonomy" id="168379"/>
    <lineage>
        <taxon>Bacteria</taxon>
        <taxon>Pseudomonadati</taxon>
        <taxon>Pseudomonadota</taxon>
        <taxon>Gammaproteobacteria</taxon>
        <taxon>Chromatiales</taxon>
        <taxon>Ectothiorhodospiraceae</taxon>
        <taxon>Halorhodospira</taxon>
    </lineage>
</organism>
<dbReference type="Pfam" id="PF18073">
    <property type="entry name" value="Zn_ribbon_LapB"/>
    <property type="match status" value="1"/>
</dbReference>
<evidence type="ECO:0000256" key="3">
    <source>
        <dbReference type="ARBA" id="ARBA00022803"/>
    </source>
</evidence>
<dbReference type="Pfam" id="PF13432">
    <property type="entry name" value="TPR_16"/>
    <property type="match status" value="3"/>
</dbReference>
<feature type="topological domain" description="Cytoplasmic" evidence="4">
    <location>
        <begin position="22"/>
        <end position="391"/>
    </location>
</feature>
<comment type="function">
    <text evidence="4">Modulates cellular lipopolysaccharide (LPS) levels by regulating LpxC, which is involved in lipid A biosynthesis. May act by modulating the proteolytic activity of FtsH towards LpxC. May also coordinate assembly of proteins involved in LPS synthesis at the plasma membrane.</text>
</comment>
<dbReference type="Proteomes" id="UP000738126">
    <property type="component" value="Unassembled WGS sequence"/>
</dbReference>
<keyword evidence="2 4" id="KW-0677">Repeat</keyword>
<proteinExistence type="inferred from homology"/>
<dbReference type="NCBIfam" id="NF008757">
    <property type="entry name" value="PRK11788.1-5"/>
    <property type="match status" value="1"/>
</dbReference>
<dbReference type="InterPro" id="IPR011990">
    <property type="entry name" value="TPR-like_helical_dom_sf"/>
</dbReference>
<gene>
    <name evidence="4" type="primary">lapB</name>
    <name evidence="6" type="ORF">CKO13_03805</name>
</gene>
<evidence type="ECO:0000256" key="1">
    <source>
        <dbReference type="ARBA" id="ARBA00022723"/>
    </source>
</evidence>
<dbReference type="SMART" id="SM00028">
    <property type="entry name" value="TPR"/>
    <property type="match status" value="4"/>
</dbReference>
<keyword evidence="3 4" id="KW-0802">TPR repeat</keyword>
<keyword evidence="4" id="KW-1003">Cell membrane</keyword>